<reference evidence="2 3" key="1">
    <citation type="submission" date="2015-08" db="EMBL/GenBank/DDBJ databases">
        <title>The complete genome sequence of Bacillus beveridgei MLTeJB.</title>
        <authorList>
            <person name="Hanson T.E."/>
            <person name="Mesa C."/>
            <person name="Basesman S.M."/>
            <person name="Oremland R.S."/>
        </authorList>
    </citation>
    <scope>NUCLEOTIDE SEQUENCE [LARGE SCALE GENOMIC DNA]</scope>
    <source>
        <strain evidence="2 3">MLTeJB</strain>
    </source>
</reference>
<keyword evidence="3" id="KW-1185">Reference proteome</keyword>
<accession>A0A1D7QS76</accession>
<keyword evidence="2" id="KW-0413">Isomerase</keyword>
<dbReference type="OrthoDB" id="128241at2"/>
<dbReference type="Gene3D" id="3.20.20.150">
    <property type="entry name" value="Divalent-metal-dependent TIM barrel enzymes"/>
    <property type="match status" value="1"/>
</dbReference>
<feature type="domain" description="Xylose isomerase-like TIM barrel" evidence="1">
    <location>
        <begin position="21"/>
        <end position="269"/>
    </location>
</feature>
<dbReference type="STRING" id="632773.BBEV_0473"/>
<dbReference type="KEGG" id="bbev:BBEV_0473"/>
<name>A0A1D7QS76_9BACI</name>
<dbReference type="PANTHER" id="PTHR12110">
    <property type="entry name" value="HYDROXYPYRUVATE ISOMERASE"/>
    <property type="match status" value="1"/>
</dbReference>
<protein>
    <submittedName>
        <fullName evidence="2">Xylose Isomerase Domain-Containing Protein</fullName>
    </submittedName>
</protein>
<proteinExistence type="predicted"/>
<dbReference type="GO" id="GO:0016853">
    <property type="term" value="F:isomerase activity"/>
    <property type="evidence" value="ECO:0007669"/>
    <property type="project" value="UniProtKB-KW"/>
</dbReference>
<sequence length="280" mass="31267">MRIGGKLFKDVSTPEKWIQEVKRFGYRTSVCPVDAASSDIEIVAFRQAAKTNDILISEVGAWSNPISPDDRIQKAAISHCKGQLELAEKMRAVCCVNIAGSLSEDFDGPHPDHFHKDTFALVVDTVREIIDDVKPVKTKYALEMLPWMIPDGTDSYEALVKAIDRDAFAVHFDPVNMLTSPRAFYHNADIIRDFVKRLGHLIVNVHVKDIALSGKLTVHLDEVEPGLGGLNYPVLLKELHQLGNPDLPLMLEHYEHESSYVNGAAFIRKVAKEKGITLDE</sequence>
<organism evidence="2 3">
    <name type="scientific">Salisediminibacterium beveridgei</name>
    <dbReference type="NCBI Taxonomy" id="632773"/>
    <lineage>
        <taxon>Bacteria</taxon>
        <taxon>Bacillati</taxon>
        <taxon>Bacillota</taxon>
        <taxon>Bacilli</taxon>
        <taxon>Bacillales</taxon>
        <taxon>Bacillaceae</taxon>
        <taxon>Salisediminibacterium</taxon>
    </lineage>
</organism>
<dbReference type="EMBL" id="CP012502">
    <property type="protein sequence ID" value="AOM81866.1"/>
    <property type="molecule type" value="Genomic_DNA"/>
</dbReference>
<dbReference type="PATRIC" id="fig|632773.3.peg.510"/>
<evidence type="ECO:0000313" key="3">
    <source>
        <dbReference type="Proteomes" id="UP000094463"/>
    </source>
</evidence>
<evidence type="ECO:0000313" key="2">
    <source>
        <dbReference type="EMBL" id="AOM81866.1"/>
    </source>
</evidence>
<dbReference type="AlphaFoldDB" id="A0A1D7QS76"/>
<dbReference type="Proteomes" id="UP000094463">
    <property type="component" value="Chromosome"/>
</dbReference>
<dbReference type="PANTHER" id="PTHR12110:SF21">
    <property type="entry name" value="XYLOSE ISOMERASE-LIKE TIM BARREL DOMAIN-CONTAINING PROTEIN"/>
    <property type="match status" value="1"/>
</dbReference>
<dbReference type="Pfam" id="PF01261">
    <property type="entry name" value="AP_endonuc_2"/>
    <property type="match status" value="1"/>
</dbReference>
<evidence type="ECO:0000259" key="1">
    <source>
        <dbReference type="Pfam" id="PF01261"/>
    </source>
</evidence>
<dbReference type="RefSeq" id="WP_069363998.1">
    <property type="nucleotide sequence ID" value="NZ_CP012502.1"/>
</dbReference>
<dbReference type="InterPro" id="IPR050312">
    <property type="entry name" value="IolE/XylAMocC-like"/>
</dbReference>
<gene>
    <name evidence="2" type="ORF">BBEV_0473</name>
</gene>
<dbReference type="InterPro" id="IPR013022">
    <property type="entry name" value="Xyl_isomerase-like_TIM-brl"/>
</dbReference>
<dbReference type="InterPro" id="IPR036237">
    <property type="entry name" value="Xyl_isomerase-like_sf"/>
</dbReference>
<dbReference type="SUPFAM" id="SSF51658">
    <property type="entry name" value="Xylose isomerase-like"/>
    <property type="match status" value="1"/>
</dbReference>